<dbReference type="GeneID" id="83012064"/>
<reference evidence="1 2" key="1">
    <citation type="submission" date="2015-09" db="EMBL/GenBank/DDBJ databases">
        <authorList>
            <consortium name="Pathogen Informatics"/>
        </authorList>
    </citation>
    <scope>NUCLEOTIDE SEQUENCE [LARGE SCALE GENOMIC DNA]</scope>
    <source>
        <strain evidence="1 2">2789STDY5834855</strain>
    </source>
</reference>
<dbReference type="RefSeq" id="WP_042398560.1">
    <property type="nucleotide sequence ID" value="NZ_CYYT01000039.1"/>
</dbReference>
<gene>
    <name evidence="1" type="ORF">ERS852470_01691</name>
</gene>
<organism evidence="1 2">
    <name type="scientific">Clostridium disporicum</name>
    <dbReference type="NCBI Taxonomy" id="84024"/>
    <lineage>
        <taxon>Bacteria</taxon>
        <taxon>Bacillati</taxon>
        <taxon>Bacillota</taxon>
        <taxon>Clostridia</taxon>
        <taxon>Eubacteriales</taxon>
        <taxon>Clostridiaceae</taxon>
        <taxon>Clostridium</taxon>
    </lineage>
</organism>
<evidence type="ECO:0000313" key="1">
    <source>
        <dbReference type="EMBL" id="CUO19700.1"/>
    </source>
</evidence>
<dbReference type="OrthoDB" id="1923434at2"/>
<dbReference type="AlphaFoldDB" id="A0A174D6M1"/>
<protein>
    <submittedName>
        <fullName evidence="1">Uncharacterized protein</fullName>
    </submittedName>
</protein>
<dbReference type="Proteomes" id="UP000095558">
    <property type="component" value="Unassembled WGS sequence"/>
</dbReference>
<evidence type="ECO:0000313" key="2">
    <source>
        <dbReference type="Proteomes" id="UP000095558"/>
    </source>
</evidence>
<accession>A0A174D6M1</accession>
<proteinExistence type="predicted"/>
<sequence>MYKVEIKELGESKVSLCKIIPHIDYKDLYNLVKPYTNQVHLSFSLPNNCPNGKEWGNIYASQQVIGQIKMTYIEEEHDSSSN</sequence>
<dbReference type="EMBL" id="CYZV01000016">
    <property type="protein sequence ID" value="CUO19700.1"/>
    <property type="molecule type" value="Genomic_DNA"/>
</dbReference>
<name>A0A174D6M1_9CLOT</name>